<feature type="domain" description="DDE Tnp4" evidence="8">
    <location>
        <begin position="170"/>
        <end position="348"/>
    </location>
</feature>
<keyword evidence="10" id="KW-1185">Reference proteome</keyword>
<dbReference type="GO" id="GO:0005634">
    <property type="term" value="C:nucleus"/>
    <property type="evidence" value="ECO:0007669"/>
    <property type="project" value="UniProtKB-SubCell"/>
</dbReference>
<dbReference type="OrthoDB" id="2282012at2759"/>
<keyword evidence="7" id="KW-0539">Nucleus</keyword>
<dbReference type="AlphaFoldDB" id="A0A8H7VB41"/>
<evidence type="ECO:0000256" key="5">
    <source>
        <dbReference type="ARBA" id="ARBA00022723"/>
    </source>
</evidence>
<dbReference type="Proteomes" id="UP000603453">
    <property type="component" value="Unassembled WGS sequence"/>
</dbReference>
<evidence type="ECO:0000256" key="7">
    <source>
        <dbReference type="ARBA" id="ARBA00023242"/>
    </source>
</evidence>
<sequence length="392" mass="45803">MSTFEESLNEFTTVYEESMTLINMNVATIQWYMEQLQLEINLLHEDFLFYFSSVFDGPSFFHALPFLLTDTRSTRVRPNNNGTFSNYHYWTTNCHIGYRTSNMAFGVSHGSYINFFRRFLAAIERVYGDLINWPMDQQRVEEIQTSFEWPHGQEEGAFRRFPKAIGALNGKNFVIECPRDYPENWRDRKGNFAIKLTAICDNKCRFTYIRVGDSGRTHDAGAFKWTEVYTQFLRQPATFFPLDGYILACYLYTDYKVNIEFTYTPSLDSAYALCRNVIVPCPLSEVSGNSDEAVAKRKFNKVHSSARMTIERAFGILSARWRFIKKHVYMKKIIDICQVITAACILHNFCINIGDPDFETDEGIEMDEDEEGNIETARESVRTRRDELNRWF</sequence>
<protein>
    <recommendedName>
        <fullName evidence="8">DDE Tnp4 domain-containing protein</fullName>
    </recommendedName>
</protein>
<evidence type="ECO:0000256" key="2">
    <source>
        <dbReference type="ARBA" id="ARBA00004123"/>
    </source>
</evidence>
<accession>A0A8H7VB41</accession>
<comment type="subcellular location">
    <subcellularLocation>
        <location evidence="2">Nucleus</location>
    </subcellularLocation>
</comment>
<keyword evidence="4" id="KW-0540">Nuclease</keyword>
<evidence type="ECO:0000256" key="1">
    <source>
        <dbReference type="ARBA" id="ARBA00001968"/>
    </source>
</evidence>
<dbReference type="GO" id="GO:0016787">
    <property type="term" value="F:hydrolase activity"/>
    <property type="evidence" value="ECO:0007669"/>
    <property type="project" value="UniProtKB-KW"/>
</dbReference>
<dbReference type="GO" id="GO:0004518">
    <property type="term" value="F:nuclease activity"/>
    <property type="evidence" value="ECO:0007669"/>
    <property type="project" value="UniProtKB-KW"/>
</dbReference>
<dbReference type="InterPro" id="IPR045249">
    <property type="entry name" value="HARBI1-like"/>
</dbReference>
<reference evidence="9" key="1">
    <citation type="submission" date="2020-12" db="EMBL/GenBank/DDBJ databases">
        <title>Metabolic potential, ecology and presence of endohyphal bacteria is reflected in genomic diversity of Mucoromycotina.</title>
        <authorList>
            <person name="Muszewska A."/>
            <person name="Okrasinska A."/>
            <person name="Steczkiewicz K."/>
            <person name="Drgas O."/>
            <person name="Orlowska M."/>
            <person name="Perlinska-Lenart U."/>
            <person name="Aleksandrzak-Piekarczyk T."/>
            <person name="Szatraj K."/>
            <person name="Zielenkiewicz U."/>
            <person name="Pilsyk S."/>
            <person name="Malc E."/>
            <person name="Mieczkowski P."/>
            <person name="Kruszewska J.S."/>
            <person name="Biernat P."/>
            <person name="Pawlowska J."/>
        </authorList>
    </citation>
    <scope>NUCLEOTIDE SEQUENCE</scope>
    <source>
        <strain evidence="9">WA0000017839</strain>
    </source>
</reference>
<evidence type="ECO:0000259" key="8">
    <source>
        <dbReference type="Pfam" id="PF13359"/>
    </source>
</evidence>
<evidence type="ECO:0000256" key="3">
    <source>
        <dbReference type="ARBA" id="ARBA00006958"/>
    </source>
</evidence>
<keyword evidence="5" id="KW-0479">Metal-binding</keyword>
<comment type="similarity">
    <text evidence="3">Belongs to the HARBI1 family.</text>
</comment>
<dbReference type="PANTHER" id="PTHR22930:SF85">
    <property type="entry name" value="GH03217P-RELATED"/>
    <property type="match status" value="1"/>
</dbReference>
<dbReference type="Pfam" id="PF13359">
    <property type="entry name" value="DDE_Tnp_4"/>
    <property type="match status" value="1"/>
</dbReference>
<keyword evidence="6" id="KW-0378">Hydrolase</keyword>
<evidence type="ECO:0000313" key="9">
    <source>
        <dbReference type="EMBL" id="KAG2207909.1"/>
    </source>
</evidence>
<organism evidence="9 10">
    <name type="scientific">Mucor saturninus</name>
    <dbReference type="NCBI Taxonomy" id="64648"/>
    <lineage>
        <taxon>Eukaryota</taxon>
        <taxon>Fungi</taxon>
        <taxon>Fungi incertae sedis</taxon>
        <taxon>Mucoromycota</taxon>
        <taxon>Mucoromycotina</taxon>
        <taxon>Mucoromycetes</taxon>
        <taxon>Mucorales</taxon>
        <taxon>Mucorineae</taxon>
        <taxon>Mucoraceae</taxon>
        <taxon>Mucor</taxon>
    </lineage>
</organism>
<evidence type="ECO:0000313" key="10">
    <source>
        <dbReference type="Proteomes" id="UP000603453"/>
    </source>
</evidence>
<comment type="cofactor">
    <cofactor evidence="1">
        <name>a divalent metal cation</name>
        <dbReference type="ChEBI" id="CHEBI:60240"/>
    </cofactor>
</comment>
<dbReference type="EMBL" id="JAEPRD010000022">
    <property type="protein sequence ID" value="KAG2207909.1"/>
    <property type="molecule type" value="Genomic_DNA"/>
</dbReference>
<evidence type="ECO:0000256" key="6">
    <source>
        <dbReference type="ARBA" id="ARBA00022801"/>
    </source>
</evidence>
<dbReference type="PANTHER" id="PTHR22930">
    <property type="match status" value="1"/>
</dbReference>
<evidence type="ECO:0000256" key="4">
    <source>
        <dbReference type="ARBA" id="ARBA00022722"/>
    </source>
</evidence>
<gene>
    <name evidence="9" type="ORF">INT47_010893</name>
</gene>
<name>A0A8H7VB41_9FUNG</name>
<dbReference type="InterPro" id="IPR027806">
    <property type="entry name" value="HARBI1_dom"/>
</dbReference>
<dbReference type="GO" id="GO:0046872">
    <property type="term" value="F:metal ion binding"/>
    <property type="evidence" value="ECO:0007669"/>
    <property type="project" value="UniProtKB-KW"/>
</dbReference>
<proteinExistence type="inferred from homology"/>
<comment type="caution">
    <text evidence="9">The sequence shown here is derived from an EMBL/GenBank/DDBJ whole genome shotgun (WGS) entry which is preliminary data.</text>
</comment>